<gene>
    <name evidence="3" type="ORF">OLEA9_A109512</name>
</gene>
<reference evidence="3 4" key="1">
    <citation type="submission" date="2019-12" db="EMBL/GenBank/DDBJ databases">
        <authorList>
            <person name="Alioto T."/>
            <person name="Alioto T."/>
            <person name="Gomez Garrido J."/>
        </authorList>
    </citation>
    <scope>NUCLEOTIDE SEQUENCE [LARGE SCALE GENOMIC DNA]</scope>
</reference>
<feature type="domain" description="Alpha/beta hydrolase fold-3" evidence="2">
    <location>
        <begin position="93"/>
        <end position="312"/>
    </location>
</feature>
<dbReference type="SUPFAM" id="SSF53474">
    <property type="entry name" value="alpha/beta-Hydrolases"/>
    <property type="match status" value="1"/>
</dbReference>
<name>A0A8S0PZD0_OLEEU</name>
<accession>A0A8S0PZD0</accession>
<proteinExistence type="inferred from homology"/>
<dbReference type="Pfam" id="PF07859">
    <property type="entry name" value="Abhydrolase_3"/>
    <property type="match status" value="1"/>
</dbReference>
<dbReference type="AlphaFoldDB" id="A0A8S0PZD0"/>
<organism evidence="3 4">
    <name type="scientific">Olea europaea subsp. europaea</name>
    <dbReference type="NCBI Taxonomy" id="158383"/>
    <lineage>
        <taxon>Eukaryota</taxon>
        <taxon>Viridiplantae</taxon>
        <taxon>Streptophyta</taxon>
        <taxon>Embryophyta</taxon>
        <taxon>Tracheophyta</taxon>
        <taxon>Spermatophyta</taxon>
        <taxon>Magnoliopsida</taxon>
        <taxon>eudicotyledons</taxon>
        <taxon>Gunneridae</taxon>
        <taxon>Pentapetalae</taxon>
        <taxon>asterids</taxon>
        <taxon>lamiids</taxon>
        <taxon>Lamiales</taxon>
        <taxon>Oleaceae</taxon>
        <taxon>Oleeae</taxon>
        <taxon>Olea</taxon>
    </lineage>
</organism>
<dbReference type="PANTHER" id="PTHR23024:SF24">
    <property type="entry name" value="ALPHA_BETA HYDROLASE FOLD-3 DOMAIN-CONTAINING PROTEIN"/>
    <property type="match status" value="1"/>
</dbReference>
<dbReference type="Gene3D" id="3.40.50.1820">
    <property type="entry name" value="alpha/beta hydrolase"/>
    <property type="match status" value="1"/>
</dbReference>
<protein>
    <submittedName>
        <fullName evidence="3">Probable carboxylesterase 18</fullName>
    </submittedName>
</protein>
<comment type="caution">
    <text evidence="3">The sequence shown here is derived from an EMBL/GenBank/DDBJ whole genome shotgun (WGS) entry which is preliminary data.</text>
</comment>
<sequence length="339" mass="38469">MAAPPSSPMLPWRTRIQLSIVSKFTDASRRHDGTVNRRLLGFFEYGIKTLADSNPMKGVRTSDVTIDSSRNLWFRLFVPTQLNIQNDSQLPVIVFFHGGGFVYLSPDVKSYDIVCRRFACKIPAVVISVNYRLAPEHRYPAQYEDGFNVLEFLVSEKSVLPENADLSRCFLAGDSAGANIAHHVAKRACESKFKDIKIIGLMAIQPFFGGEERTKAEVELAGIDLLVSVGRTDWMWKAFMPEGEGMDRDHEVINVSGKNAVNISVLDFPATLVVVAGFDSLKDWQRRYYEWLKHNGKEAYLVEYQNMIHAFYVFPELPESGHLISQLKDFVHEQCQKIK</sequence>
<dbReference type="OrthoDB" id="408631at2759"/>
<dbReference type="Gramene" id="OE9A109512T1">
    <property type="protein sequence ID" value="OE9A109512C1"/>
    <property type="gene ID" value="OE9A109512"/>
</dbReference>
<dbReference type="InterPro" id="IPR013094">
    <property type="entry name" value="AB_hydrolase_3"/>
</dbReference>
<dbReference type="InterPro" id="IPR029058">
    <property type="entry name" value="AB_hydrolase_fold"/>
</dbReference>
<evidence type="ECO:0000256" key="1">
    <source>
        <dbReference type="ARBA" id="ARBA00010515"/>
    </source>
</evidence>
<evidence type="ECO:0000313" key="4">
    <source>
        <dbReference type="Proteomes" id="UP000594638"/>
    </source>
</evidence>
<dbReference type="InterPro" id="IPR050466">
    <property type="entry name" value="Carboxylest/Gibb_receptor"/>
</dbReference>
<evidence type="ECO:0000259" key="2">
    <source>
        <dbReference type="Pfam" id="PF07859"/>
    </source>
</evidence>
<dbReference type="EMBL" id="CACTIH010000369">
    <property type="protein sequence ID" value="CAA2960089.1"/>
    <property type="molecule type" value="Genomic_DNA"/>
</dbReference>
<dbReference type="Proteomes" id="UP000594638">
    <property type="component" value="Unassembled WGS sequence"/>
</dbReference>
<keyword evidence="4" id="KW-1185">Reference proteome</keyword>
<comment type="similarity">
    <text evidence="1">Belongs to the 'GDXG' lipolytic enzyme family.</text>
</comment>
<dbReference type="PANTHER" id="PTHR23024">
    <property type="entry name" value="ARYLACETAMIDE DEACETYLASE"/>
    <property type="match status" value="1"/>
</dbReference>
<dbReference type="GO" id="GO:0016787">
    <property type="term" value="F:hydrolase activity"/>
    <property type="evidence" value="ECO:0007669"/>
    <property type="project" value="InterPro"/>
</dbReference>
<evidence type="ECO:0000313" key="3">
    <source>
        <dbReference type="EMBL" id="CAA2960089.1"/>
    </source>
</evidence>